<evidence type="ECO:0000256" key="2">
    <source>
        <dbReference type="ARBA" id="ARBA00007317"/>
    </source>
</evidence>
<dbReference type="InterPro" id="IPR011053">
    <property type="entry name" value="Single_hybrid_motif"/>
</dbReference>
<feature type="region of interest" description="Disordered" evidence="8">
    <location>
        <begin position="243"/>
        <end position="262"/>
    </location>
</feature>
<dbReference type="InterPro" id="IPR036625">
    <property type="entry name" value="E3-bd_dom_sf"/>
</dbReference>
<dbReference type="AlphaFoldDB" id="A0A5C1HYG4"/>
<gene>
    <name evidence="11" type="ORF">DEO27_012590</name>
</gene>
<dbReference type="Pfam" id="PF00364">
    <property type="entry name" value="Biotin_lipoyl"/>
    <property type="match status" value="1"/>
</dbReference>
<evidence type="ECO:0000256" key="8">
    <source>
        <dbReference type="SAM" id="MobiDB-lite"/>
    </source>
</evidence>
<dbReference type="Gene3D" id="2.40.50.100">
    <property type="match status" value="1"/>
</dbReference>
<dbReference type="InterPro" id="IPR023213">
    <property type="entry name" value="CAT-like_dom_sf"/>
</dbReference>
<dbReference type="Gene3D" id="3.30.559.10">
    <property type="entry name" value="Chloramphenicol acetyltransferase-like domain"/>
    <property type="match status" value="1"/>
</dbReference>
<evidence type="ECO:0000256" key="3">
    <source>
        <dbReference type="ARBA" id="ARBA00011484"/>
    </source>
</evidence>
<feature type="domain" description="Peripheral subunit-binding (PSBD)" evidence="10">
    <location>
        <begin position="160"/>
        <end position="200"/>
    </location>
</feature>
<reference evidence="11" key="1">
    <citation type="submission" date="2019-08" db="EMBL/GenBank/DDBJ databases">
        <title>Comparative genome analysis confer to the adaptation heavy metal polluted environment.</title>
        <authorList>
            <person name="Li Y."/>
        </authorList>
    </citation>
    <scope>NUCLEOTIDE SEQUENCE [LARGE SCALE GENOMIC DNA]</scope>
    <source>
        <strain evidence="11">P1</strain>
    </source>
</reference>
<evidence type="ECO:0000259" key="10">
    <source>
        <dbReference type="PROSITE" id="PS51826"/>
    </source>
</evidence>
<comment type="similarity">
    <text evidence="2 7">Belongs to the 2-oxoacid dehydrogenase family.</text>
</comment>
<dbReference type="PANTHER" id="PTHR43178:SF5">
    <property type="entry name" value="LIPOAMIDE ACYLTRANSFERASE COMPONENT OF BRANCHED-CHAIN ALPHA-KETO ACID DEHYDROGENASE COMPLEX, MITOCHONDRIAL"/>
    <property type="match status" value="1"/>
</dbReference>
<evidence type="ECO:0000256" key="4">
    <source>
        <dbReference type="ARBA" id="ARBA00022679"/>
    </source>
</evidence>
<dbReference type="GO" id="GO:0016407">
    <property type="term" value="F:acetyltransferase activity"/>
    <property type="evidence" value="ECO:0007669"/>
    <property type="project" value="TreeGrafter"/>
</dbReference>
<evidence type="ECO:0000259" key="9">
    <source>
        <dbReference type="PROSITE" id="PS50968"/>
    </source>
</evidence>
<evidence type="ECO:0000256" key="6">
    <source>
        <dbReference type="ARBA" id="ARBA00023315"/>
    </source>
</evidence>
<dbReference type="Gene3D" id="4.10.320.10">
    <property type="entry name" value="E3-binding domain"/>
    <property type="match status" value="1"/>
</dbReference>
<feature type="domain" description="Lipoyl-binding" evidence="9">
    <location>
        <begin position="3"/>
        <end position="78"/>
    </location>
</feature>
<dbReference type="PROSITE" id="PS51826">
    <property type="entry name" value="PSBD"/>
    <property type="match status" value="1"/>
</dbReference>
<evidence type="ECO:0000313" key="12">
    <source>
        <dbReference type="Proteomes" id="UP000251402"/>
    </source>
</evidence>
<accession>A0A5C1HYG4</accession>
<dbReference type="PROSITE" id="PS50968">
    <property type="entry name" value="BIOTINYL_LIPOYL"/>
    <property type="match status" value="1"/>
</dbReference>
<dbReference type="PANTHER" id="PTHR43178">
    <property type="entry name" value="DIHYDROLIPOAMIDE ACETYLTRANSFERASE COMPONENT OF PYRUVATE DEHYDROGENASE COMPLEX"/>
    <property type="match status" value="1"/>
</dbReference>
<dbReference type="RefSeq" id="WP_112565582.1">
    <property type="nucleotide sequence ID" value="NZ_CP043450.1"/>
</dbReference>
<dbReference type="KEGG" id="mrub:DEO27_012590"/>
<proteinExistence type="inferred from homology"/>
<keyword evidence="5 7" id="KW-0450">Lipoyl</keyword>
<dbReference type="SUPFAM" id="SSF52777">
    <property type="entry name" value="CoA-dependent acyltransferases"/>
    <property type="match status" value="1"/>
</dbReference>
<dbReference type="EC" id="2.3.1.-" evidence="7"/>
<evidence type="ECO:0000313" key="11">
    <source>
        <dbReference type="EMBL" id="QEM10824.1"/>
    </source>
</evidence>
<dbReference type="GO" id="GO:0005737">
    <property type="term" value="C:cytoplasm"/>
    <property type="evidence" value="ECO:0007669"/>
    <property type="project" value="TreeGrafter"/>
</dbReference>
<dbReference type="SUPFAM" id="SSF47005">
    <property type="entry name" value="Peripheral subunit-binding domain of 2-oxo acid dehydrogenase complex"/>
    <property type="match status" value="1"/>
</dbReference>
<organism evidence="11 12">
    <name type="scientific">Mucilaginibacter rubeus</name>
    <dbReference type="NCBI Taxonomy" id="2027860"/>
    <lineage>
        <taxon>Bacteria</taxon>
        <taxon>Pseudomonadati</taxon>
        <taxon>Bacteroidota</taxon>
        <taxon>Sphingobacteriia</taxon>
        <taxon>Sphingobacteriales</taxon>
        <taxon>Sphingobacteriaceae</taxon>
        <taxon>Mucilaginibacter</taxon>
    </lineage>
</organism>
<dbReference type="GO" id="GO:0031405">
    <property type="term" value="F:lipoic acid binding"/>
    <property type="evidence" value="ECO:0007669"/>
    <property type="project" value="TreeGrafter"/>
</dbReference>
<evidence type="ECO:0000256" key="5">
    <source>
        <dbReference type="ARBA" id="ARBA00022823"/>
    </source>
</evidence>
<dbReference type="InterPro" id="IPR004167">
    <property type="entry name" value="PSBD"/>
</dbReference>
<feature type="compositionally biased region" description="Pro residues" evidence="8">
    <location>
        <begin position="247"/>
        <end position="260"/>
    </location>
</feature>
<dbReference type="InterPro" id="IPR003016">
    <property type="entry name" value="2-oxoA_DH_lipoyl-BS"/>
</dbReference>
<dbReference type="CDD" id="cd06849">
    <property type="entry name" value="lipoyl_domain"/>
    <property type="match status" value="1"/>
</dbReference>
<comment type="cofactor">
    <cofactor evidence="1 7">
        <name>(R)-lipoate</name>
        <dbReference type="ChEBI" id="CHEBI:83088"/>
    </cofactor>
</comment>
<dbReference type="Pfam" id="PF00198">
    <property type="entry name" value="2-oxoacid_dh"/>
    <property type="match status" value="1"/>
</dbReference>
<protein>
    <recommendedName>
        <fullName evidence="7">Dihydrolipoamide acetyltransferase component of pyruvate dehydrogenase complex</fullName>
        <ecNumber evidence="7">2.3.1.-</ecNumber>
    </recommendedName>
</protein>
<evidence type="ECO:0000256" key="7">
    <source>
        <dbReference type="RuleBase" id="RU003423"/>
    </source>
</evidence>
<dbReference type="Proteomes" id="UP000251402">
    <property type="component" value="Chromosome"/>
</dbReference>
<dbReference type="OrthoDB" id="9805770at2"/>
<dbReference type="SUPFAM" id="SSF51230">
    <property type="entry name" value="Single hybrid motif"/>
    <property type="match status" value="1"/>
</dbReference>
<dbReference type="PROSITE" id="PS00189">
    <property type="entry name" value="LIPOYL"/>
    <property type="match status" value="1"/>
</dbReference>
<dbReference type="InterPro" id="IPR050743">
    <property type="entry name" value="2-oxoacid_DH_E2_comp"/>
</dbReference>
<dbReference type="FunFam" id="3.30.559.10:FF:000007">
    <property type="entry name" value="Dihydrolipoamide acetyltransferase component of pyruvate dehydrogenase complex"/>
    <property type="match status" value="1"/>
</dbReference>
<comment type="subunit">
    <text evidence="3">Forms a 24-polypeptide structural core with octahedral symmetry.</text>
</comment>
<evidence type="ECO:0000256" key="1">
    <source>
        <dbReference type="ARBA" id="ARBA00001938"/>
    </source>
</evidence>
<dbReference type="InterPro" id="IPR000089">
    <property type="entry name" value="Biotin_lipoyl"/>
</dbReference>
<dbReference type="EMBL" id="CP043450">
    <property type="protein sequence ID" value="QEM10824.1"/>
    <property type="molecule type" value="Genomic_DNA"/>
</dbReference>
<dbReference type="InterPro" id="IPR001078">
    <property type="entry name" value="2-oxoacid_DH_actylTfrase"/>
</dbReference>
<dbReference type="Pfam" id="PF02817">
    <property type="entry name" value="E3_binding"/>
    <property type="match status" value="1"/>
</dbReference>
<keyword evidence="12" id="KW-1185">Reference proteome</keyword>
<keyword evidence="4 7" id="KW-0808">Transferase</keyword>
<name>A0A5C1HYG4_9SPHI</name>
<sequence length="520" mass="56215">MAKYQLLLPKMGESVAEATVIKWIKNPGDKVNADDAVMEIATDKVDSDVPSPVAGKLVEQLYKENDVVQVGAVIAIIETEEPEAAPAIVQPESAPEVKPTDESKIAESTYHETVQFKEIEKTPEPELNEIQSESLAGIPGLDQLGQKSSPAPVFKSEGRFYSPLVRNIAAQEGISIDELDSISGTGSEGRLTKDDLLNYLQAKTSTAAQNGQPSASVSTPPAEAVKVAEPVKEAQPVAEKVNTPVQDPQPVPQPVIPASPEPVKTEVTKTVPVEQKPAPATSITGTDEIIEMDRMRRLIADHMVMSKQTSPHVTSFVEADVTNLVLWREKVKNSFEKREGEKITFTPIFIEAVVKAIKDFPMINVSVNGTQIIKKAAINISMATALPSGNLIVPVIKKADELNLVGLTKAVNDLANRARIGKLQPDDVKDGTFTITNVGSFGNVMGTPIINQPQVAILAVGAIKKKPAVIETKEGDMIAIRHMMFLSLSYDHRVVDGALGGSFVRRVADYLEKWDSSREV</sequence>
<keyword evidence="6 7" id="KW-0012">Acyltransferase</keyword>